<keyword evidence="3" id="KW-1185">Reference proteome</keyword>
<reference evidence="2" key="1">
    <citation type="submission" date="2022-08" db="EMBL/GenBank/DDBJ databases">
        <authorList>
            <person name="Li F."/>
        </authorList>
    </citation>
    <scope>NUCLEOTIDE SEQUENCE</scope>
    <source>
        <strain evidence="2">MQZ15Z-1</strain>
    </source>
</reference>
<dbReference type="SMART" id="SM01001">
    <property type="entry name" value="AIRC"/>
    <property type="match status" value="1"/>
</dbReference>
<dbReference type="RefSeq" id="WP_258731386.1">
    <property type="nucleotide sequence ID" value="NZ_JANTHZ010000001.1"/>
</dbReference>
<evidence type="ECO:0000259" key="1">
    <source>
        <dbReference type="SMART" id="SM01001"/>
    </source>
</evidence>
<dbReference type="GO" id="GO:0006189">
    <property type="term" value="P:'de novo' IMP biosynthetic process"/>
    <property type="evidence" value="ECO:0007669"/>
    <property type="project" value="InterPro"/>
</dbReference>
<comment type="caution">
    <text evidence="2">The sequence shown here is derived from an EMBL/GenBank/DDBJ whole genome shotgun (WGS) entry which is preliminary data.</text>
</comment>
<evidence type="ECO:0000313" key="2">
    <source>
        <dbReference type="EMBL" id="MCS0494437.1"/>
    </source>
</evidence>
<dbReference type="PANTHER" id="PTHR43064:SF1">
    <property type="entry name" value="SLL1489 PROTEIN"/>
    <property type="match status" value="1"/>
</dbReference>
<proteinExistence type="predicted"/>
<dbReference type="NCBIfam" id="NF033503">
    <property type="entry name" value="LarB"/>
    <property type="match status" value="1"/>
</dbReference>
<protein>
    <submittedName>
        <fullName evidence="2">Nickel pincer cofactor biosynthesis protein LarB</fullName>
    </submittedName>
</protein>
<dbReference type="GO" id="GO:0016787">
    <property type="term" value="F:hydrolase activity"/>
    <property type="evidence" value="ECO:0007669"/>
    <property type="project" value="InterPro"/>
</dbReference>
<dbReference type="AlphaFoldDB" id="A0A9X2T177"/>
<dbReference type="EMBL" id="JANTHZ010000001">
    <property type="protein sequence ID" value="MCS0494437.1"/>
    <property type="molecule type" value="Genomic_DNA"/>
</dbReference>
<name>A0A9X2T177_9HYPH</name>
<dbReference type="PANTHER" id="PTHR43064">
    <property type="entry name" value="PHOSPHORIBOSYLAMINOIMIDAZOLE CARBOXYLASE-RELATED"/>
    <property type="match status" value="1"/>
</dbReference>
<dbReference type="SUPFAM" id="SSF52255">
    <property type="entry name" value="N5-CAIR mutase (phosphoribosylaminoimidazole carboxylase, PurE)"/>
    <property type="match status" value="1"/>
</dbReference>
<dbReference type="Proteomes" id="UP001151088">
    <property type="component" value="Unassembled WGS sequence"/>
</dbReference>
<organism evidence="2 3">
    <name type="scientific">Ancylobacter mangrovi</name>
    <dbReference type="NCBI Taxonomy" id="2972472"/>
    <lineage>
        <taxon>Bacteria</taxon>
        <taxon>Pseudomonadati</taxon>
        <taxon>Pseudomonadota</taxon>
        <taxon>Alphaproteobacteria</taxon>
        <taxon>Hyphomicrobiales</taxon>
        <taxon>Xanthobacteraceae</taxon>
        <taxon>Ancylobacter</taxon>
    </lineage>
</organism>
<accession>A0A9X2T177</accession>
<dbReference type="InterPro" id="IPR000031">
    <property type="entry name" value="PurE_dom"/>
</dbReference>
<dbReference type="InterPro" id="IPR039476">
    <property type="entry name" value="P2CMN_synthase_LarB"/>
</dbReference>
<evidence type="ECO:0000313" key="3">
    <source>
        <dbReference type="Proteomes" id="UP001151088"/>
    </source>
</evidence>
<dbReference type="Pfam" id="PF00731">
    <property type="entry name" value="AIRC"/>
    <property type="match status" value="1"/>
</dbReference>
<feature type="domain" description="PurE" evidence="1">
    <location>
        <begin position="100"/>
        <end position="245"/>
    </location>
</feature>
<sequence>MSEPGGPHMDADARRDLRMDWEREARTGMPEAVLCEPKSADQIDRIVAGAKTAGRALLLTRLSPEHHGLLAAQTRAALDYDALSATAIVPAAHGPAALIPGIGIVGAGSSDAPVAREAARTLTFCGFAAPTILDVGVAGIDRLLVNLPQIRSFDVVICVAGMEGALFSVLAGLVEAPVIAVPTSVGYGVAAGGTLALHSALGGCAPGVVAVNIDNGFGAAAAAIKIMKRTRRALDAAPTDRTETAAR</sequence>
<dbReference type="Gene3D" id="3.40.50.1970">
    <property type="match status" value="1"/>
</dbReference>
<gene>
    <name evidence="2" type="primary">larB</name>
    <name evidence="2" type="ORF">NVS89_04955</name>
</gene>